<evidence type="ECO:0000259" key="18">
    <source>
        <dbReference type="PROSITE" id="PS50885"/>
    </source>
</evidence>
<dbReference type="SMART" id="SM00091">
    <property type="entry name" value="PAS"/>
    <property type="match status" value="1"/>
</dbReference>
<feature type="domain" description="Histidine kinase" evidence="14">
    <location>
        <begin position="199"/>
        <end position="423"/>
    </location>
</feature>
<dbReference type="SUPFAM" id="SSF55874">
    <property type="entry name" value="ATPase domain of HSP90 chaperone/DNA topoisomerase II/histidine kinase"/>
    <property type="match status" value="1"/>
</dbReference>
<keyword evidence="20" id="KW-1185">Reference proteome</keyword>
<dbReference type="Pfam" id="PF13426">
    <property type="entry name" value="PAS_9"/>
    <property type="match status" value="1"/>
</dbReference>
<dbReference type="InterPro" id="IPR000014">
    <property type="entry name" value="PAS"/>
</dbReference>
<dbReference type="SMART" id="SM00388">
    <property type="entry name" value="HisKA"/>
    <property type="match status" value="1"/>
</dbReference>
<feature type="domain" description="PAS" evidence="16">
    <location>
        <begin position="56"/>
        <end position="111"/>
    </location>
</feature>
<evidence type="ECO:0000259" key="15">
    <source>
        <dbReference type="PROSITE" id="PS50110"/>
    </source>
</evidence>
<dbReference type="FunFam" id="1.10.287.130:FF:000004">
    <property type="entry name" value="Ethylene receptor 1"/>
    <property type="match status" value="1"/>
</dbReference>
<dbReference type="SUPFAM" id="SSF47384">
    <property type="entry name" value="Homodimeric domain of signal transducing histidine kinase"/>
    <property type="match status" value="1"/>
</dbReference>
<dbReference type="InterPro" id="IPR005467">
    <property type="entry name" value="His_kinase_dom"/>
</dbReference>
<dbReference type="InterPro" id="IPR003594">
    <property type="entry name" value="HATPase_dom"/>
</dbReference>
<dbReference type="EC" id="2.7.13.3" evidence="3"/>
<dbReference type="Gene3D" id="3.30.450.20">
    <property type="entry name" value="PAS domain"/>
    <property type="match status" value="1"/>
</dbReference>
<dbReference type="GO" id="GO:0005524">
    <property type="term" value="F:ATP binding"/>
    <property type="evidence" value="ECO:0007669"/>
    <property type="project" value="UniProtKB-KW"/>
</dbReference>
<dbReference type="InterPro" id="IPR004358">
    <property type="entry name" value="Sig_transdc_His_kin-like_C"/>
</dbReference>
<keyword evidence="4 13" id="KW-0597">Phosphoprotein</keyword>
<dbReference type="PANTHER" id="PTHR45339">
    <property type="entry name" value="HYBRID SIGNAL TRANSDUCTION HISTIDINE KINASE J"/>
    <property type="match status" value="1"/>
</dbReference>
<dbReference type="Gene3D" id="3.30.565.10">
    <property type="entry name" value="Histidine kinase-like ATPase, C-terminal domain"/>
    <property type="match status" value="1"/>
</dbReference>
<feature type="domain" description="HAMP" evidence="18">
    <location>
        <begin position="2"/>
        <end position="55"/>
    </location>
</feature>
<evidence type="ECO:0000259" key="14">
    <source>
        <dbReference type="PROSITE" id="PS50109"/>
    </source>
</evidence>
<dbReference type="InterPro" id="IPR003661">
    <property type="entry name" value="HisK_dim/P_dom"/>
</dbReference>
<evidence type="ECO:0000256" key="2">
    <source>
        <dbReference type="ARBA" id="ARBA00004370"/>
    </source>
</evidence>
<dbReference type="Gene3D" id="3.40.50.2300">
    <property type="match status" value="1"/>
</dbReference>
<dbReference type="Pfam" id="PF02518">
    <property type="entry name" value="HATPase_c"/>
    <property type="match status" value="1"/>
</dbReference>
<evidence type="ECO:0000259" key="16">
    <source>
        <dbReference type="PROSITE" id="PS50112"/>
    </source>
</evidence>
<evidence type="ECO:0000256" key="8">
    <source>
        <dbReference type="ARBA" id="ARBA00022777"/>
    </source>
</evidence>
<dbReference type="CDD" id="cd17546">
    <property type="entry name" value="REC_hyHK_CKI1_RcsC-like"/>
    <property type="match status" value="1"/>
</dbReference>
<keyword evidence="6" id="KW-0812">Transmembrane</keyword>
<evidence type="ECO:0000256" key="4">
    <source>
        <dbReference type="ARBA" id="ARBA00022553"/>
    </source>
</evidence>
<dbReference type="OrthoDB" id="9797097at2"/>
<dbReference type="NCBIfam" id="TIGR00229">
    <property type="entry name" value="sensory_box"/>
    <property type="match status" value="1"/>
</dbReference>
<evidence type="ECO:0000256" key="3">
    <source>
        <dbReference type="ARBA" id="ARBA00012438"/>
    </source>
</evidence>
<dbReference type="PROSITE" id="PS50112">
    <property type="entry name" value="PAS"/>
    <property type="match status" value="1"/>
</dbReference>
<dbReference type="Pfam" id="PF00512">
    <property type="entry name" value="HisKA"/>
    <property type="match status" value="1"/>
</dbReference>
<evidence type="ECO:0000256" key="11">
    <source>
        <dbReference type="ARBA" id="ARBA00023012"/>
    </source>
</evidence>
<dbReference type="SUPFAM" id="SSF52172">
    <property type="entry name" value="CheY-like"/>
    <property type="match status" value="1"/>
</dbReference>
<dbReference type="CDD" id="cd00082">
    <property type="entry name" value="HisKA"/>
    <property type="match status" value="1"/>
</dbReference>
<evidence type="ECO:0000259" key="17">
    <source>
        <dbReference type="PROSITE" id="PS50113"/>
    </source>
</evidence>
<keyword evidence="5" id="KW-0808">Transferase</keyword>
<dbReference type="PROSITE" id="PS50113">
    <property type="entry name" value="PAC"/>
    <property type="match status" value="1"/>
</dbReference>
<dbReference type="PROSITE" id="PS50109">
    <property type="entry name" value="HIS_KIN"/>
    <property type="match status" value="1"/>
</dbReference>
<evidence type="ECO:0000313" key="19">
    <source>
        <dbReference type="EMBL" id="SIR23597.1"/>
    </source>
</evidence>
<dbReference type="GO" id="GO:0016020">
    <property type="term" value="C:membrane"/>
    <property type="evidence" value="ECO:0007669"/>
    <property type="project" value="UniProtKB-SubCell"/>
</dbReference>
<dbReference type="InterPro" id="IPR001789">
    <property type="entry name" value="Sig_transdc_resp-reg_receiver"/>
</dbReference>
<dbReference type="STRING" id="1077936.SAMN05421545_2849"/>
<evidence type="ECO:0000256" key="1">
    <source>
        <dbReference type="ARBA" id="ARBA00000085"/>
    </source>
</evidence>
<dbReference type="CDD" id="cd00130">
    <property type="entry name" value="PAS"/>
    <property type="match status" value="1"/>
</dbReference>
<feature type="domain" description="Response regulatory" evidence="15">
    <location>
        <begin position="447"/>
        <end position="561"/>
    </location>
</feature>
<comment type="catalytic activity">
    <reaction evidence="1">
        <text>ATP + protein L-histidine = ADP + protein N-phospho-L-histidine.</text>
        <dbReference type="EC" id="2.7.13.3"/>
    </reaction>
</comment>
<name>A0A1N6Z9W7_9BACT</name>
<keyword evidence="8" id="KW-0418">Kinase</keyword>
<dbReference type="PROSITE" id="PS50885">
    <property type="entry name" value="HAMP"/>
    <property type="match status" value="1"/>
</dbReference>
<dbReference type="Pfam" id="PF00072">
    <property type="entry name" value="Response_reg"/>
    <property type="match status" value="1"/>
</dbReference>
<keyword evidence="11" id="KW-0902">Two-component regulatory system</keyword>
<dbReference type="PRINTS" id="PR00344">
    <property type="entry name" value="BCTRLSENSOR"/>
</dbReference>
<dbReference type="Gene3D" id="1.10.287.130">
    <property type="match status" value="1"/>
</dbReference>
<dbReference type="InterPro" id="IPR011006">
    <property type="entry name" value="CheY-like_superfamily"/>
</dbReference>
<dbReference type="CDD" id="cd16922">
    <property type="entry name" value="HATPase_EvgS-ArcB-TorS-like"/>
    <property type="match status" value="1"/>
</dbReference>
<evidence type="ECO:0000313" key="20">
    <source>
        <dbReference type="Proteomes" id="UP000185924"/>
    </source>
</evidence>
<dbReference type="InterPro" id="IPR036890">
    <property type="entry name" value="HATPase_C_sf"/>
</dbReference>
<dbReference type="InterPro" id="IPR035965">
    <property type="entry name" value="PAS-like_dom_sf"/>
</dbReference>
<keyword evidence="12" id="KW-0472">Membrane</keyword>
<dbReference type="Proteomes" id="UP000185924">
    <property type="component" value="Unassembled WGS sequence"/>
</dbReference>
<evidence type="ECO:0000256" key="9">
    <source>
        <dbReference type="ARBA" id="ARBA00022840"/>
    </source>
</evidence>
<evidence type="ECO:0000256" key="6">
    <source>
        <dbReference type="ARBA" id="ARBA00022692"/>
    </source>
</evidence>
<keyword evidence="9" id="KW-0067">ATP-binding</keyword>
<dbReference type="PROSITE" id="PS50110">
    <property type="entry name" value="RESPONSE_REGULATORY"/>
    <property type="match status" value="1"/>
</dbReference>
<dbReference type="InterPro" id="IPR000700">
    <property type="entry name" value="PAS-assoc_C"/>
</dbReference>
<dbReference type="EMBL" id="FTNM01000004">
    <property type="protein sequence ID" value="SIR23597.1"/>
    <property type="molecule type" value="Genomic_DNA"/>
</dbReference>
<protein>
    <recommendedName>
        <fullName evidence="3">histidine kinase</fullName>
        <ecNumber evidence="3">2.7.13.3</ecNumber>
    </recommendedName>
</protein>
<sequence>MKVLKERIEEIMSLITEVASGNFDYQIETSETGDEMDAVIAGINMLGQELKSSTVSRDFMESIYRGVVDMLLVLNADFTIRSVNESLEEALGYREDELQGKHLSVLLPKDHVPTLVSLMEQCRSQDKCLNKELQFKTRQSQPVPVSCSFSHIRNSHKEVDGVLIVAKDITELKQNEKALRKAKRKAEAANEAKSNFLSSMSHEIRTPLNGIMGFTDLLLGTELNDTQKQYINLIKSSGTTLTKLLNDILDLHRVEQNKIYLEAIPFELRENLEASLGPYRHLAESKGLRFDCAFDPSVPQWAIGDPTRINQVVINLVSNAIKFTEQGSIEVLFKAEQLPDDELLLYCSVSDTGIGIPASKQALVFESFTQSDQSTSRKYGGSGLGLAISKKLARLLQGDLQVISPLPGQKQGSLFWFTIRLKRMQVRQPVQQEVEDDSNYRVPAGKHLLVVDDNEINVMLLETVLENFGAKVTAAFSGQEAIDLARKDKFDLIFMDVQMPGISGLEAARMLRQEKCDTPIIAFSASAYSSDIENSLASGMNDYLCKPFEQSDLVGLLRKWV</sequence>
<reference evidence="20" key="1">
    <citation type="submission" date="2017-01" db="EMBL/GenBank/DDBJ databases">
        <authorList>
            <person name="Varghese N."/>
            <person name="Submissions S."/>
        </authorList>
    </citation>
    <scope>NUCLEOTIDE SEQUENCE [LARGE SCALE GENOMIC DNA]</scope>
    <source>
        <strain evidence="20">DM9</strain>
    </source>
</reference>
<keyword evidence="7" id="KW-0547">Nucleotide-binding</keyword>
<dbReference type="AlphaFoldDB" id="A0A1N6Z9W7"/>
<dbReference type="RefSeq" id="WP_076422586.1">
    <property type="nucleotide sequence ID" value="NZ_FTNM01000004.1"/>
</dbReference>
<dbReference type="SMART" id="SM00387">
    <property type="entry name" value="HATPase_c"/>
    <property type="match status" value="1"/>
</dbReference>
<dbReference type="SMART" id="SM00448">
    <property type="entry name" value="REC"/>
    <property type="match status" value="1"/>
</dbReference>
<evidence type="ECO:0000256" key="5">
    <source>
        <dbReference type="ARBA" id="ARBA00022679"/>
    </source>
</evidence>
<accession>A0A1N6Z9W7</accession>
<evidence type="ECO:0000256" key="7">
    <source>
        <dbReference type="ARBA" id="ARBA00022741"/>
    </source>
</evidence>
<evidence type="ECO:0000256" key="10">
    <source>
        <dbReference type="ARBA" id="ARBA00022989"/>
    </source>
</evidence>
<evidence type="ECO:0000256" key="12">
    <source>
        <dbReference type="ARBA" id="ARBA00023136"/>
    </source>
</evidence>
<organism evidence="19 20">
    <name type="scientific">Pontibacter lucknowensis</name>
    <dbReference type="NCBI Taxonomy" id="1077936"/>
    <lineage>
        <taxon>Bacteria</taxon>
        <taxon>Pseudomonadati</taxon>
        <taxon>Bacteroidota</taxon>
        <taxon>Cytophagia</taxon>
        <taxon>Cytophagales</taxon>
        <taxon>Hymenobacteraceae</taxon>
        <taxon>Pontibacter</taxon>
    </lineage>
</organism>
<feature type="domain" description="PAC" evidence="17">
    <location>
        <begin position="129"/>
        <end position="181"/>
    </location>
</feature>
<dbReference type="PANTHER" id="PTHR45339:SF1">
    <property type="entry name" value="HYBRID SIGNAL TRANSDUCTION HISTIDINE KINASE J"/>
    <property type="match status" value="1"/>
</dbReference>
<keyword evidence="10" id="KW-1133">Transmembrane helix</keyword>
<gene>
    <name evidence="19" type="ORF">SAMN05421545_2849</name>
</gene>
<comment type="subcellular location">
    <subcellularLocation>
        <location evidence="2">Membrane</location>
    </subcellularLocation>
</comment>
<proteinExistence type="predicted"/>
<dbReference type="InterPro" id="IPR036097">
    <property type="entry name" value="HisK_dim/P_sf"/>
</dbReference>
<feature type="modified residue" description="4-aspartylphosphate" evidence="13">
    <location>
        <position position="496"/>
    </location>
</feature>
<evidence type="ECO:0000256" key="13">
    <source>
        <dbReference type="PROSITE-ProRule" id="PRU00169"/>
    </source>
</evidence>
<dbReference type="FunFam" id="3.30.565.10:FF:000010">
    <property type="entry name" value="Sensor histidine kinase RcsC"/>
    <property type="match status" value="1"/>
</dbReference>
<dbReference type="InterPro" id="IPR003660">
    <property type="entry name" value="HAMP_dom"/>
</dbReference>
<dbReference type="SUPFAM" id="SSF55785">
    <property type="entry name" value="PYP-like sensor domain (PAS domain)"/>
    <property type="match status" value="1"/>
</dbReference>
<dbReference type="GO" id="GO:0000155">
    <property type="term" value="F:phosphorelay sensor kinase activity"/>
    <property type="evidence" value="ECO:0007669"/>
    <property type="project" value="InterPro"/>
</dbReference>